<evidence type="ECO:0000256" key="4">
    <source>
        <dbReference type="ARBA" id="ARBA00022605"/>
    </source>
</evidence>
<dbReference type="PROSITE" id="PS00104">
    <property type="entry name" value="EPSP_SYNTHASE_1"/>
    <property type="match status" value="1"/>
</dbReference>
<comment type="function">
    <text evidence="8">Catalyzes the transfer of the enolpyruvyl moiety of phosphoenolpyruvate (PEP) to the 5-hydroxyl of shikimate-3-phosphate (S3P) to produce enolpyruvyl shikimate-3-phosphate and inorganic phosphate.</text>
</comment>
<dbReference type="Pfam" id="PF00275">
    <property type="entry name" value="EPSP_synthase"/>
    <property type="match status" value="1"/>
</dbReference>
<accession>A0AAP4D6D0</accession>
<feature type="binding site" evidence="8">
    <location>
        <position position="351"/>
    </location>
    <ligand>
        <name>phosphoenolpyruvate</name>
        <dbReference type="ChEBI" id="CHEBI:58702"/>
    </ligand>
</feature>
<feature type="binding site" evidence="8">
    <location>
        <position position="167"/>
    </location>
    <ligand>
        <name>3-phosphoshikimate</name>
        <dbReference type="ChEBI" id="CHEBI:145989"/>
    </ligand>
</feature>
<dbReference type="CDD" id="cd01556">
    <property type="entry name" value="EPSP_synthase"/>
    <property type="match status" value="1"/>
</dbReference>
<dbReference type="GO" id="GO:0009423">
    <property type="term" value="P:chorismate biosynthetic process"/>
    <property type="evidence" value="ECO:0007669"/>
    <property type="project" value="UniProtKB-UniRule"/>
</dbReference>
<dbReference type="InterPro" id="IPR001986">
    <property type="entry name" value="Enolpyruvate_Tfrase_dom"/>
</dbReference>
<feature type="binding site" evidence="8">
    <location>
        <position position="26"/>
    </location>
    <ligand>
        <name>3-phosphoshikimate</name>
        <dbReference type="ChEBI" id="CHEBI:145989"/>
    </ligand>
</feature>
<proteinExistence type="inferred from homology"/>
<comment type="subcellular location">
    <subcellularLocation>
        <location evidence="8">Cytoplasm</location>
    </subcellularLocation>
</comment>
<evidence type="ECO:0000256" key="6">
    <source>
        <dbReference type="ARBA" id="ARBA00023141"/>
    </source>
</evidence>
<feature type="binding site" evidence="8">
    <location>
        <position position="347"/>
    </location>
    <ligand>
        <name>3-phosphoshikimate</name>
        <dbReference type="ChEBI" id="CHEBI:145989"/>
    </ligand>
</feature>
<dbReference type="SUPFAM" id="SSF55205">
    <property type="entry name" value="EPT/RTPC-like"/>
    <property type="match status" value="1"/>
</dbReference>
<comment type="subunit">
    <text evidence="8">Monomer.</text>
</comment>
<keyword evidence="3 8" id="KW-0963">Cytoplasm</keyword>
<reference evidence="10 11" key="1">
    <citation type="submission" date="2023-03" db="EMBL/GenBank/DDBJ databases">
        <title>YIM 152171 draft genome.</title>
        <authorList>
            <person name="Yang Z."/>
        </authorList>
    </citation>
    <scope>NUCLEOTIDE SEQUENCE [LARGE SCALE GENOMIC DNA]</scope>
    <source>
        <strain evidence="10 11">YIM 152171</strain>
    </source>
</reference>
<evidence type="ECO:0000256" key="8">
    <source>
        <dbReference type="HAMAP-Rule" id="MF_00210"/>
    </source>
</evidence>
<keyword evidence="6 8" id="KW-0057">Aromatic amino acid biosynthesis</keyword>
<dbReference type="GO" id="GO:0003866">
    <property type="term" value="F:3-phosphoshikimate 1-carboxyvinyltransferase activity"/>
    <property type="evidence" value="ECO:0007669"/>
    <property type="project" value="UniProtKB-UniRule"/>
</dbReference>
<comment type="caution">
    <text evidence="8">Lacks conserved residue(s) required for the propagation of feature annotation.</text>
</comment>
<comment type="caution">
    <text evidence="10">The sequence shown here is derived from an EMBL/GenBank/DDBJ whole genome shotgun (WGS) entry which is preliminary data.</text>
</comment>
<evidence type="ECO:0000313" key="10">
    <source>
        <dbReference type="EMBL" id="MDF1587245.1"/>
    </source>
</evidence>
<evidence type="ECO:0000256" key="2">
    <source>
        <dbReference type="ARBA" id="ARBA00009948"/>
    </source>
</evidence>
<feature type="binding site" evidence="8">
    <location>
        <position position="21"/>
    </location>
    <ligand>
        <name>3-phosphoshikimate</name>
        <dbReference type="ChEBI" id="CHEBI:145989"/>
    </ligand>
</feature>
<gene>
    <name evidence="8 10" type="primary">aroA</name>
    <name evidence="10" type="ORF">PZ740_12740</name>
</gene>
<evidence type="ECO:0000259" key="9">
    <source>
        <dbReference type="Pfam" id="PF00275"/>
    </source>
</evidence>
<organism evidence="10 11">
    <name type="scientific">Marinimicrococcus flavescens</name>
    <dbReference type="NCBI Taxonomy" id="3031815"/>
    <lineage>
        <taxon>Bacteria</taxon>
        <taxon>Pseudomonadati</taxon>
        <taxon>Pseudomonadota</taxon>
        <taxon>Alphaproteobacteria</taxon>
        <taxon>Geminicoccales</taxon>
        <taxon>Geminicoccaceae</taxon>
        <taxon>Marinimicrococcus</taxon>
    </lineage>
</organism>
<dbReference type="GO" id="GO:0005737">
    <property type="term" value="C:cytoplasm"/>
    <property type="evidence" value="ECO:0007669"/>
    <property type="project" value="UniProtKB-SubCell"/>
</dbReference>
<feature type="binding site" evidence="8">
    <location>
        <position position="394"/>
    </location>
    <ligand>
        <name>phosphoenolpyruvate</name>
        <dbReference type="ChEBI" id="CHEBI:58702"/>
    </ligand>
</feature>
<dbReference type="NCBIfam" id="TIGR01356">
    <property type="entry name" value="aroA"/>
    <property type="match status" value="1"/>
</dbReference>
<dbReference type="EMBL" id="JARGEQ010000126">
    <property type="protein sequence ID" value="MDF1587245.1"/>
    <property type="molecule type" value="Genomic_DNA"/>
</dbReference>
<dbReference type="PROSITE" id="PS00885">
    <property type="entry name" value="EPSP_SYNTHASE_2"/>
    <property type="match status" value="1"/>
</dbReference>
<dbReference type="RefSeq" id="WP_327789664.1">
    <property type="nucleotide sequence ID" value="NZ_JARGEQ010000126.1"/>
</dbReference>
<evidence type="ECO:0000256" key="1">
    <source>
        <dbReference type="ARBA" id="ARBA00004811"/>
    </source>
</evidence>
<dbReference type="PANTHER" id="PTHR21090:SF5">
    <property type="entry name" value="PENTAFUNCTIONAL AROM POLYPEPTIDE"/>
    <property type="match status" value="1"/>
</dbReference>
<comment type="similarity">
    <text evidence="2 8">Belongs to the EPSP synthase family.</text>
</comment>
<dbReference type="FunFam" id="3.65.10.10:FF:000005">
    <property type="entry name" value="3-phosphoshikimate 1-carboxyvinyltransferase"/>
    <property type="match status" value="1"/>
</dbReference>
<sequence>MQLRASPHDALSGAVALPGDKSISHRSLMFAALAVGESRITGLLEGEDVLSTASALRRMGVPVERHADGTWVVQGVGVGGLAEPEEPLDLGNAGTGARLLMGLLAGHPFTSFMTGDASLRARPMRRVIEPLRQMGAAFLARSGERLPLAVTGRADLLPLAWESGVASAQVKSAILLAGLHTPGLTTVIEPLPSRDHTERMLAGMGARVTREALSGGRVRIGIEGQPELRPQSFRVPGDPSSAAFPAVAAAITPGAVVRLEGVGLNPLRTGLYTTLAEMGADIAVDNRREEAGEEIGDITVRGSALVGVEVPPGRAPSMIDEYPVLAVAAAFARGRTVMRGLGELRVKESDRLSLMAEGLAACGVDVMVEGDDLIVEGGRQPAGGALIDAHLDHRIAMSFLVLGGRAAAPVTVQGAETIETSFPGFASLMTGLGARIGAVAP</sequence>
<feature type="binding site" evidence="8">
    <location>
        <position position="21"/>
    </location>
    <ligand>
        <name>phosphoenolpyruvate</name>
        <dbReference type="ChEBI" id="CHEBI:58702"/>
    </ligand>
</feature>
<evidence type="ECO:0000256" key="7">
    <source>
        <dbReference type="ARBA" id="ARBA00044633"/>
    </source>
</evidence>
<keyword evidence="11" id="KW-1185">Reference proteome</keyword>
<dbReference type="EC" id="2.5.1.19" evidence="8"/>
<feature type="binding site" evidence="8">
    <location>
        <position position="320"/>
    </location>
    <ligand>
        <name>3-phosphoshikimate</name>
        <dbReference type="ChEBI" id="CHEBI:145989"/>
    </ligand>
</feature>
<evidence type="ECO:0000256" key="3">
    <source>
        <dbReference type="ARBA" id="ARBA00022490"/>
    </source>
</evidence>
<feature type="binding site" evidence="8">
    <location>
        <position position="169"/>
    </location>
    <ligand>
        <name>phosphoenolpyruvate</name>
        <dbReference type="ChEBI" id="CHEBI:58702"/>
    </ligand>
</feature>
<name>A0AAP4D6D0_9PROT</name>
<dbReference type="InterPro" id="IPR023193">
    <property type="entry name" value="EPSP_synthase_CS"/>
</dbReference>
<dbReference type="AlphaFoldDB" id="A0AAP4D6D0"/>
<dbReference type="PANTHER" id="PTHR21090">
    <property type="entry name" value="AROM/DEHYDROQUINATE SYNTHASE"/>
    <property type="match status" value="1"/>
</dbReference>
<dbReference type="Proteomes" id="UP001301140">
    <property type="component" value="Unassembled WGS sequence"/>
</dbReference>
<evidence type="ECO:0000256" key="5">
    <source>
        <dbReference type="ARBA" id="ARBA00022679"/>
    </source>
</evidence>
<feature type="active site" description="Proton acceptor" evidence="8">
    <location>
        <position position="320"/>
    </location>
</feature>
<keyword evidence="4 8" id="KW-0028">Amino-acid biosynthesis</keyword>
<feature type="binding site" evidence="8">
    <location>
        <position position="169"/>
    </location>
    <ligand>
        <name>3-phosphoshikimate</name>
        <dbReference type="ChEBI" id="CHEBI:145989"/>
    </ligand>
</feature>
<dbReference type="InterPro" id="IPR036968">
    <property type="entry name" value="Enolpyruvate_Tfrase_sf"/>
</dbReference>
<dbReference type="InterPro" id="IPR006264">
    <property type="entry name" value="EPSP_synthase"/>
</dbReference>
<dbReference type="GO" id="GO:0009073">
    <property type="term" value="P:aromatic amino acid family biosynthetic process"/>
    <property type="evidence" value="ECO:0007669"/>
    <property type="project" value="UniProtKB-KW"/>
</dbReference>
<evidence type="ECO:0000313" key="11">
    <source>
        <dbReference type="Proteomes" id="UP001301140"/>
    </source>
</evidence>
<dbReference type="InterPro" id="IPR013792">
    <property type="entry name" value="RNA3'P_cycl/enolpyr_Trfase_a/b"/>
</dbReference>
<feature type="domain" description="Enolpyruvate transferase" evidence="9">
    <location>
        <begin position="8"/>
        <end position="426"/>
    </location>
</feature>
<dbReference type="HAMAP" id="MF_00210">
    <property type="entry name" value="EPSP_synth"/>
    <property type="match status" value="1"/>
</dbReference>
<keyword evidence="5 8" id="KW-0808">Transferase</keyword>
<comment type="catalytic activity">
    <reaction evidence="7">
        <text>3-phosphoshikimate + phosphoenolpyruvate = 5-O-(1-carboxyvinyl)-3-phosphoshikimate + phosphate</text>
        <dbReference type="Rhea" id="RHEA:21256"/>
        <dbReference type="ChEBI" id="CHEBI:43474"/>
        <dbReference type="ChEBI" id="CHEBI:57701"/>
        <dbReference type="ChEBI" id="CHEBI:58702"/>
        <dbReference type="ChEBI" id="CHEBI:145989"/>
        <dbReference type="EC" id="2.5.1.19"/>
    </reaction>
    <physiologicalReaction direction="left-to-right" evidence="7">
        <dbReference type="Rhea" id="RHEA:21257"/>
    </physiologicalReaction>
</comment>
<dbReference type="GO" id="GO:0008652">
    <property type="term" value="P:amino acid biosynthetic process"/>
    <property type="evidence" value="ECO:0007669"/>
    <property type="project" value="UniProtKB-KW"/>
</dbReference>
<feature type="binding site" evidence="8">
    <location>
        <position position="22"/>
    </location>
    <ligand>
        <name>3-phosphoshikimate</name>
        <dbReference type="ChEBI" id="CHEBI:145989"/>
    </ligand>
</feature>
<protein>
    <recommendedName>
        <fullName evidence="8">3-phosphoshikimate 1-carboxyvinyltransferase</fullName>
        <ecNumber evidence="8">2.5.1.19</ecNumber>
    </recommendedName>
    <alternativeName>
        <fullName evidence="8">5-enolpyruvylshikimate-3-phosphate synthase</fullName>
        <shortName evidence="8">EPSP synthase</shortName>
        <shortName evidence="8">EPSPS</shortName>
    </alternativeName>
</protein>
<feature type="binding site" evidence="8">
    <location>
        <position position="122"/>
    </location>
    <ligand>
        <name>phosphoenolpyruvate</name>
        <dbReference type="ChEBI" id="CHEBI:58702"/>
    </ligand>
</feature>
<feature type="binding site" evidence="8">
    <location>
        <position position="94"/>
    </location>
    <ligand>
        <name>phosphoenolpyruvate</name>
        <dbReference type="ChEBI" id="CHEBI:58702"/>
    </ligand>
</feature>
<comment type="pathway">
    <text evidence="1 8">Metabolic intermediate biosynthesis; chorismate biosynthesis; chorismate from D-erythrose 4-phosphate and phosphoenolpyruvate: step 6/7.</text>
</comment>
<dbReference type="Gene3D" id="3.65.10.10">
    <property type="entry name" value="Enolpyruvate transferase domain"/>
    <property type="match status" value="2"/>
</dbReference>
<dbReference type="PIRSF" id="PIRSF000505">
    <property type="entry name" value="EPSPS"/>
    <property type="match status" value="1"/>
</dbReference>